<organism evidence="2 3">
    <name type="scientific">Deinococcus rubellus</name>
    <dbReference type="NCBI Taxonomy" id="1889240"/>
    <lineage>
        <taxon>Bacteria</taxon>
        <taxon>Thermotogati</taxon>
        <taxon>Deinococcota</taxon>
        <taxon>Deinococci</taxon>
        <taxon>Deinococcales</taxon>
        <taxon>Deinococcaceae</taxon>
        <taxon>Deinococcus</taxon>
    </lineage>
</organism>
<dbReference type="Proteomes" id="UP001060261">
    <property type="component" value="Chromosome"/>
</dbReference>
<evidence type="ECO:0000313" key="3">
    <source>
        <dbReference type="Proteomes" id="UP001060261"/>
    </source>
</evidence>
<sequence>MLYGPDGQLLEDSGDGEWREGTPWSTGGSLDPRIYGVDRTAVRQRTRTAFFKNPLFGAAIEIAAALLIGDEFTYGQLNADKTARGALDDLWTANNLGQLVSSRLVIEYLLDGELCGVMSQGEIGSDVPARFAHLDMGIGVTLDADTINGITAVKANGADNKPIVWQAGQFVFTAHNALWNDPRGWPVAMRAVDPAQAHYNLLGHRLNNHELQGRLIGVQKVFVDRGDPNSRELFREKSQAYRRLPRRGGIVTLAIVEGKDGKPISDDLTFTKPGGGAADAEKDLKAFVRLVALNVIGMPEHYLGEGGGVTRTTAISMTLPAIRSVKRIQGAIRSHLDGLYRADLKRRYGSDRKYKVTVYEVAKDGKTRTQRARWVTADQIEVPWVFPAITQENLADLISRAEAASGLGLASPQTISGSLGFDPSAEAELMATVGLTFGQTSTPVPPPLPMPAPSGPPADGGGK</sequence>
<protein>
    <recommendedName>
        <fullName evidence="4">Phage portal protein</fullName>
    </recommendedName>
</protein>
<evidence type="ECO:0008006" key="4">
    <source>
        <dbReference type="Google" id="ProtNLM"/>
    </source>
</evidence>
<dbReference type="EMBL" id="CP104213">
    <property type="protein sequence ID" value="UWX64765.1"/>
    <property type="molecule type" value="Genomic_DNA"/>
</dbReference>
<gene>
    <name evidence="2" type="ORF">N0D28_03640</name>
</gene>
<accession>A0ABY5YIX7</accession>
<dbReference type="RefSeq" id="WP_260561026.1">
    <property type="nucleotide sequence ID" value="NZ_BAABEC010000009.1"/>
</dbReference>
<evidence type="ECO:0000313" key="2">
    <source>
        <dbReference type="EMBL" id="UWX64765.1"/>
    </source>
</evidence>
<reference evidence="2" key="1">
    <citation type="submission" date="2022-09" db="EMBL/GenBank/DDBJ databases">
        <title>genome sequence of Deinococcus rubellus.</title>
        <authorList>
            <person name="Srinivasan S."/>
        </authorList>
    </citation>
    <scope>NUCLEOTIDE SEQUENCE</scope>
    <source>
        <strain evidence="2">Ant6</strain>
    </source>
</reference>
<name>A0ABY5YIX7_9DEIO</name>
<feature type="region of interest" description="Disordered" evidence="1">
    <location>
        <begin position="438"/>
        <end position="463"/>
    </location>
</feature>
<keyword evidence="3" id="KW-1185">Reference proteome</keyword>
<feature type="compositionally biased region" description="Pro residues" evidence="1">
    <location>
        <begin position="443"/>
        <end position="456"/>
    </location>
</feature>
<evidence type="ECO:0000256" key="1">
    <source>
        <dbReference type="SAM" id="MobiDB-lite"/>
    </source>
</evidence>
<proteinExistence type="predicted"/>